<keyword evidence="4 5" id="KW-0472">Membrane</keyword>
<dbReference type="AlphaFoldDB" id="A0A059KRN9"/>
<dbReference type="Proteomes" id="UP000026714">
    <property type="component" value="Unassembled WGS sequence"/>
</dbReference>
<dbReference type="Pfam" id="PF13664">
    <property type="entry name" value="DUF4149"/>
    <property type="match status" value="1"/>
</dbReference>
<evidence type="ECO:0000313" key="7">
    <source>
        <dbReference type="EMBL" id="KDB54005.1"/>
    </source>
</evidence>
<feature type="domain" description="TMEM205-like" evidence="6">
    <location>
        <begin position="9"/>
        <end position="109"/>
    </location>
</feature>
<organism evidence="7 8">
    <name type="scientific">Sphaerotilus natans subsp. natans DSM 6575</name>
    <dbReference type="NCBI Taxonomy" id="1286631"/>
    <lineage>
        <taxon>Bacteria</taxon>
        <taxon>Pseudomonadati</taxon>
        <taxon>Pseudomonadota</taxon>
        <taxon>Betaproteobacteria</taxon>
        <taxon>Burkholderiales</taxon>
        <taxon>Sphaerotilaceae</taxon>
        <taxon>Sphaerotilus</taxon>
    </lineage>
</organism>
<evidence type="ECO:0000256" key="1">
    <source>
        <dbReference type="ARBA" id="ARBA00004370"/>
    </source>
</evidence>
<name>A0A059KRN9_9BURK</name>
<reference evidence="7 8" key="1">
    <citation type="journal article" date="2014" name="FEMS Microbiol. Ecol.">
        <title>Sphaerotilus natans encrusted with nanoball-shaped Fe(III) oxide minerals formed by nitrate-reducing mixotrophic Fe(II) oxidation.</title>
        <authorList>
            <person name="Park S."/>
            <person name="Kim D.H."/>
            <person name="Lee J.H."/>
            <person name="Hur H.G."/>
        </authorList>
    </citation>
    <scope>NUCLEOTIDE SEQUENCE [LARGE SCALE GENOMIC DNA]</scope>
    <source>
        <strain evidence="7 8">DSM 6575</strain>
    </source>
</reference>
<protein>
    <recommendedName>
        <fullName evidence="6">TMEM205-like domain-containing protein</fullName>
    </recommendedName>
</protein>
<comment type="subcellular location">
    <subcellularLocation>
        <location evidence="1">Membrane</location>
    </subcellularLocation>
</comment>
<evidence type="ECO:0000256" key="5">
    <source>
        <dbReference type="SAM" id="Phobius"/>
    </source>
</evidence>
<keyword evidence="8" id="KW-1185">Reference proteome</keyword>
<feature type="transmembrane region" description="Helical" evidence="5">
    <location>
        <begin position="45"/>
        <end position="63"/>
    </location>
</feature>
<feature type="transmembrane region" description="Helical" evidence="5">
    <location>
        <begin position="117"/>
        <end position="140"/>
    </location>
</feature>
<feature type="transmembrane region" description="Helical" evidence="5">
    <location>
        <begin position="12"/>
        <end position="33"/>
    </location>
</feature>
<dbReference type="InterPro" id="IPR025423">
    <property type="entry name" value="TMEM205-like"/>
</dbReference>
<proteinExistence type="predicted"/>
<evidence type="ECO:0000313" key="8">
    <source>
        <dbReference type="Proteomes" id="UP000026714"/>
    </source>
</evidence>
<evidence type="ECO:0000259" key="6">
    <source>
        <dbReference type="Pfam" id="PF13664"/>
    </source>
</evidence>
<dbReference type="GO" id="GO:0016020">
    <property type="term" value="C:membrane"/>
    <property type="evidence" value="ECO:0007669"/>
    <property type="project" value="UniProtKB-SubCell"/>
</dbReference>
<dbReference type="RefSeq" id="WP_037477627.1">
    <property type="nucleotide sequence ID" value="NZ_AZRA01000008.1"/>
</dbReference>
<evidence type="ECO:0000256" key="3">
    <source>
        <dbReference type="ARBA" id="ARBA00022989"/>
    </source>
</evidence>
<gene>
    <name evidence="7" type="ORF">X805_03790</name>
</gene>
<comment type="caution">
    <text evidence="7">The sequence shown here is derived from an EMBL/GenBank/DDBJ whole genome shotgun (WGS) entry which is preliminary data.</text>
</comment>
<dbReference type="EMBL" id="AZRA01000008">
    <property type="protein sequence ID" value="KDB54005.1"/>
    <property type="molecule type" value="Genomic_DNA"/>
</dbReference>
<dbReference type="PATRIC" id="fig|1286631.3.peg.372"/>
<evidence type="ECO:0000256" key="2">
    <source>
        <dbReference type="ARBA" id="ARBA00022692"/>
    </source>
</evidence>
<feature type="transmembrane region" description="Helical" evidence="5">
    <location>
        <begin position="84"/>
        <end position="105"/>
    </location>
</feature>
<keyword evidence="2 5" id="KW-0812">Transmembrane</keyword>
<keyword evidence="3 5" id="KW-1133">Transmembrane helix</keyword>
<sequence length="148" mass="15569">MLLCRIRTLLAALWLGLIATLGAAVAPTLFAMLERTEAGRIAGQLFRIEAHAGLGLAVALFLIERRLASLRMAAGRGSVMSLNLLLVLGALFCTVLGFFALQPMMEAARLGQGSFSFGALHGASSTLFLVKGLLLLGMVWRAAGESPA</sequence>
<dbReference type="eggNOG" id="ENOG5032VYF">
    <property type="taxonomic scope" value="Bacteria"/>
</dbReference>
<accession>A0A059KRN9</accession>
<evidence type="ECO:0000256" key="4">
    <source>
        <dbReference type="ARBA" id="ARBA00023136"/>
    </source>
</evidence>
<dbReference type="STRING" id="34103.SAMN05421778_1396"/>